<protein>
    <recommendedName>
        <fullName evidence="7">2,3-bisphosphoglycerate-dependent phosphoglycerate mutase</fullName>
        <ecNumber evidence="7">5.4.2.11</ecNumber>
    </recommendedName>
</protein>
<name>A0A6S4GQD3_9BACT</name>
<dbReference type="InterPro" id="IPR005952">
    <property type="entry name" value="Phosphogly_mut1"/>
</dbReference>
<dbReference type="SMART" id="SM00855">
    <property type="entry name" value="PGAM"/>
    <property type="match status" value="1"/>
</dbReference>
<dbReference type="RefSeq" id="WP_039327732.1">
    <property type="nucleotide sequence ID" value="NZ_CP007496.1"/>
</dbReference>
<dbReference type="InterPro" id="IPR001345">
    <property type="entry name" value="PG/BPGM_mutase_AS"/>
</dbReference>
<feature type="binding site" evidence="5">
    <location>
        <begin position="85"/>
        <end position="88"/>
    </location>
    <ligand>
        <name>substrate</name>
    </ligand>
</feature>
<feature type="binding site" evidence="5">
    <location>
        <begin position="8"/>
        <end position="15"/>
    </location>
    <ligand>
        <name>substrate</name>
    </ligand>
</feature>
<dbReference type="Gene3D" id="3.40.50.1240">
    <property type="entry name" value="Phosphoglycerate mutase-like"/>
    <property type="match status" value="1"/>
</dbReference>
<accession>A0A6S4GQD3</accession>
<evidence type="ECO:0000256" key="6">
    <source>
        <dbReference type="PIRSR" id="PIRSR613078-3"/>
    </source>
</evidence>
<dbReference type="EC" id="5.4.2.11" evidence="7"/>
<dbReference type="PANTHER" id="PTHR11931">
    <property type="entry name" value="PHOSPHOGLYCERATE MUTASE"/>
    <property type="match status" value="1"/>
</dbReference>
<evidence type="ECO:0000313" key="9">
    <source>
        <dbReference type="Proteomes" id="UP000030902"/>
    </source>
</evidence>
<feature type="active site" description="Tele-phosphohistidine intermediate" evidence="4">
    <location>
        <position position="9"/>
    </location>
</feature>
<dbReference type="EMBL" id="CP007496">
    <property type="protein sequence ID" value="AJA06599.1"/>
    <property type="molecule type" value="Genomic_DNA"/>
</dbReference>
<dbReference type="InterPro" id="IPR013078">
    <property type="entry name" value="His_Pase_superF_clade-1"/>
</dbReference>
<comment type="similarity">
    <text evidence="1">Belongs to the phosphoglycerate mutase family. BPG-dependent PGAM subfamily.</text>
</comment>
<evidence type="ECO:0000256" key="1">
    <source>
        <dbReference type="ARBA" id="ARBA00006717"/>
    </source>
</evidence>
<feature type="binding site" evidence="5">
    <location>
        <begin position="112"/>
        <end position="113"/>
    </location>
    <ligand>
        <name>substrate</name>
    </ligand>
</feature>
<keyword evidence="3" id="KW-0413">Isomerase</keyword>
<evidence type="ECO:0000256" key="3">
    <source>
        <dbReference type="ARBA" id="ARBA00023235"/>
    </source>
</evidence>
<dbReference type="AlphaFoldDB" id="A0A6S4GQD3"/>
<evidence type="ECO:0000256" key="7">
    <source>
        <dbReference type="RuleBase" id="RU004512"/>
    </source>
</evidence>
<feature type="binding site" evidence="5">
    <location>
        <begin position="156"/>
        <end position="157"/>
    </location>
    <ligand>
        <name>substrate</name>
    </ligand>
</feature>
<dbReference type="GO" id="GO:0004619">
    <property type="term" value="F:phosphoglycerate mutase activity"/>
    <property type="evidence" value="ECO:0007669"/>
    <property type="project" value="UniProtKB-EC"/>
</dbReference>
<dbReference type="Proteomes" id="UP000030902">
    <property type="component" value="Chromosome"/>
</dbReference>
<keyword evidence="2" id="KW-0324">Glycolysis</keyword>
<dbReference type="InterPro" id="IPR029033">
    <property type="entry name" value="His_PPase_superfam"/>
</dbReference>
<gene>
    <name evidence="8" type="ORF">TM7x_03065</name>
</gene>
<feature type="binding site" evidence="5">
    <location>
        <begin position="21"/>
        <end position="22"/>
    </location>
    <ligand>
        <name>substrate</name>
    </ligand>
</feature>
<feature type="active site" description="Proton donor/acceptor" evidence="4">
    <location>
        <position position="85"/>
    </location>
</feature>
<dbReference type="PIRSF" id="PIRSF000709">
    <property type="entry name" value="6PFK_2-Ptase"/>
    <property type="match status" value="1"/>
</dbReference>
<dbReference type="Pfam" id="PF00300">
    <property type="entry name" value="His_Phos_1"/>
    <property type="match status" value="1"/>
</dbReference>
<keyword evidence="9" id="KW-1185">Reference proteome</keyword>
<evidence type="ECO:0000256" key="4">
    <source>
        <dbReference type="PIRSR" id="PIRSR613078-1"/>
    </source>
</evidence>
<comment type="pathway">
    <text evidence="7">Carbohydrate degradation; glycolysis; pyruvate from D-glyceraldehyde 3-phosphate: step 3/5.</text>
</comment>
<comment type="function">
    <text evidence="7">Catalyzes the interconversion of 2-phosphoglycerate and 3-phosphoglycerate.</text>
</comment>
<comment type="catalytic activity">
    <reaction evidence="7">
        <text>(2R)-2-phosphoglycerate = (2R)-3-phosphoglycerate</text>
        <dbReference type="Rhea" id="RHEA:15901"/>
        <dbReference type="ChEBI" id="CHEBI:58272"/>
        <dbReference type="ChEBI" id="CHEBI:58289"/>
        <dbReference type="EC" id="5.4.2.11"/>
    </reaction>
</comment>
<dbReference type="SUPFAM" id="SSF53254">
    <property type="entry name" value="Phosphoglycerate mutase-like"/>
    <property type="match status" value="1"/>
</dbReference>
<organism evidence="8 9">
    <name type="scientific">Candidatus Nanosynbacter lyticus</name>
    <dbReference type="NCBI Taxonomy" id="2093824"/>
    <lineage>
        <taxon>Bacteria</taxon>
        <taxon>Candidatus Saccharimonadota</taxon>
        <taxon>Candidatus Saccharimonadia</taxon>
        <taxon>Candidatus Nanosynbacterales</taxon>
        <taxon>Candidatus Nanosynbacteraceae</taxon>
        <taxon>Candidatus Nanosynbacter</taxon>
    </lineage>
</organism>
<dbReference type="CDD" id="cd07067">
    <property type="entry name" value="HP_PGM_like"/>
    <property type="match status" value="1"/>
</dbReference>
<proteinExistence type="inferred from homology"/>
<feature type="binding site" evidence="5">
    <location>
        <position position="96"/>
    </location>
    <ligand>
        <name>substrate</name>
    </ligand>
</feature>
<reference evidence="8 9" key="1">
    <citation type="journal article" date="2015" name="Proc. Natl. Acad. Sci. U.S.A.">
        <title>Cultivation of a human-associated TM7 phylotype reveals a reduced genome and epibiotic parasitic lifestyle.</title>
        <authorList>
            <person name="He X."/>
            <person name="McLean J.S."/>
            <person name="Edlund A."/>
            <person name="Yooseph S."/>
            <person name="Hall A.P."/>
            <person name="Liu S.Y."/>
            <person name="Dorrestein P.C."/>
            <person name="Esquenazi E."/>
            <person name="Hunter R.C."/>
            <person name="Cheng G."/>
            <person name="Nelson K.E."/>
            <person name="Lux R."/>
            <person name="Shi W."/>
        </authorList>
    </citation>
    <scope>NUCLEOTIDE SEQUENCE [LARGE SCALE GENOMIC DNA]</scope>
    <source>
        <strain evidence="8 9">TM7x</strain>
    </source>
</reference>
<dbReference type="PROSITE" id="PS00175">
    <property type="entry name" value="PG_MUTASE"/>
    <property type="match status" value="1"/>
</dbReference>
<feature type="binding site" evidence="5">
    <location>
        <position position="58"/>
    </location>
    <ligand>
        <name>substrate</name>
    </ligand>
</feature>
<dbReference type="KEGG" id="sox:TM7x_03065"/>
<dbReference type="GO" id="GO:0006096">
    <property type="term" value="P:glycolytic process"/>
    <property type="evidence" value="ECO:0007669"/>
    <property type="project" value="UniProtKB-UniPathway"/>
</dbReference>
<evidence type="ECO:0000256" key="5">
    <source>
        <dbReference type="PIRSR" id="PIRSR613078-2"/>
    </source>
</evidence>
<evidence type="ECO:0000256" key="2">
    <source>
        <dbReference type="ARBA" id="ARBA00023152"/>
    </source>
</evidence>
<feature type="site" description="Transition state stabilizer" evidence="6">
    <location>
        <position position="155"/>
    </location>
</feature>
<sequence length="211" mass="23616">MGLLVICRHGESEWNLLGKWTGWTDVGLTEKGWADSVRMGSLIKNIRFDEAYTSALKRTHQTLDALLEGCGMGSLPTTQAAELNERDYGDLTGKNKWQVKDEIGEKAFNGIRRGWDYPVPGGETLKDVYARVVPYFEREILPKLQAGENILLVAHGNSIRALIKHLDQIPESEMEHVEMSFGQSLLYTFEAGNNLPTKKEILSVNIDPVNA</sequence>
<dbReference type="NCBIfam" id="TIGR01258">
    <property type="entry name" value="pgm_1"/>
    <property type="match status" value="1"/>
</dbReference>
<evidence type="ECO:0000313" key="8">
    <source>
        <dbReference type="EMBL" id="AJA06599.1"/>
    </source>
</evidence>
<dbReference type="UniPathway" id="UPA00109">
    <property type="reaction ID" value="UER00186"/>
</dbReference>